<dbReference type="InterPro" id="IPR002798">
    <property type="entry name" value="SpoIIM-like"/>
</dbReference>
<evidence type="ECO:0000313" key="3">
    <source>
        <dbReference type="Proteomes" id="UP000823849"/>
    </source>
</evidence>
<feature type="transmembrane region" description="Helical" evidence="1">
    <location>
        <begin position="75"/>
        <end position="99"/>
    </location>
</feature>
<accession>A0A9D2SNX9</accession>
<proteinExistence type="predicted"/>
<dbReference type="EMBL" id="DWWU01000044">
    <property type="protein sequence ID" value="HJC16242.1"/>
    <property type="molecule type" value="Genomic_DNA"/>
</dbReference>
<sequence>MIGTIFANLAYQNRGQDVAELELFSLEAAGSALWNEKEYFFYLLPRRLAGMAALQVIGATALGTPLVITELLMYGFFCGTFFGIALLQNGIRGMFLFLAALLPQYLIYVPAAIGMFTVICCMSGQVMRRSSFFGRKAVQYCLWCVLFLTVVLWGILLEAYVNPPFLRWILKS</sequence>
<feature type="transmembrane region" description="Helical" evidence="1">
    <location>
        <begin position="105"/>
        <end position="128"/>
    </location>
</feature>
<dbReference type="AlphaFoldDB" id="A0A9D2SNX9"/>
<evidence type="ECO:0000313" key="2">
    <source>
        <dbReference type="EMBL" id="HJC16242.1"/>
    </source>
</evidence>
<reference evidence="2" key="2">
    <citation type="submission" date="2021-04" db="EMBL/GenBank/DDBJ databases">
        <authorList>
            <person name="Gilroy R."/>
        </authorList>
    </citation>
    <scope>NUCLEOTIDE SEQUENCE</scope>
    <source>
        <strain evidence="2">CHK185-5351</strain>
    </source>
</reference>
<protein>
    <submittedName>
        <fullName evidence="2">Stage II sporulation protein M</fullName>
    </submittedName>
</protein>
<name>A0A9D2SNX9_9FIRM</name>
<keyword evidence="1" id="KW-1133">Transmembrane helix</keyword>
<dbReference type="Proteomes" id="UP000823849">
    <property type="component" value="Unassembled WGS sequence"/>
</dbReference>
<keyword evidence="1" id="KW-0472">Membrane</keyword>
<evidence type="ECO:0000256" key="1">
    <source>
        <dbReference type="SAM" id="Phobius"/>
    </source>
</evidence>
<dbReference type="Pfam" id="PF01944">
    <property type="entry name" value="SpoIIM"/>
    <property type="match status" value="1"/>
</dbReference>
<keyword evidence="1" id="KW-0812">Transmembrane</keyword>
<organism evidence="2 3">
    <name type="scientific">Candidatus Fusicatenibacter intestinigallinarum</name>
    <dbReference type="NCBI Taxonomy" id="2838598"/>
    <lineage>
        <taxon>Bacteria</taxon>
        <taxon>Bacillati</taxon>
        <taxon>Bacillota</taxon>
        <taxon>Clostridia</taxon>
        <taxon>Lachnospirales</taxon>
        <taxon>Lachnospiraceae</taxon>
        <taxon>Fusicatenibacter</taxon>
    </lineage>
</organism>
<comment type="caution">
    <text evidence="2">The sequence shown here is derived from an EMBL/GenBank/DDBJ whole genome shotgun (WGS) entry which is preliminary data.</text>
</comment>
<gene>
    <name evidence="2" type="ORF">H9705_10585</name>
</gene>
<feature type="transmembrane region" description="Helical" evidence="1">
    <location>
        <begin position="140"/>
        <end position="161"/>
    </location>
</feature>
<reference evidence="2" key="1">
    <citation type="journal article" date="2021" name="PeerJ">
        <title>Extensive microbial diversity within the chicken gut microbiome revealed by metagenomics and culture.</title>
        <authorList>
            <person name="Gilroy R."/>
            <person name="Ravi A."/>
            <person name="Getino M."/>
            <person name="Pursley I."/>
            <person name="Horton D.L."/>
            <person name="Alikhan N.F."/>
            <person name="Baker D."/>
            <person name="Gharbi K."/>
            <person name="Hall N."/>
            <person name="Watson M."/>
            <person name="Adriaenssens E.M."/>
            <person name="Foster-Nyarko E."/>
            <person name="Jarju S."/>
            <person name="Secka A."/>
            <person name="Antonio M."/>
            <person name="Oren A."/>
            <person name="Chaudhuri R.R."/>
            <person name="La Ragione R."/>
            <person name="Hildebrand F."/>
            <person name="Pallen M.J."/>
        </authorList>
    </citation>
    <scope>NUCLEOTIDE SEQUENCE</scope>
    <source>
        <strain evidence="2">CHK185-5351</strain>
    </source>
</reference>